<feature type="compositionally biased region" description="Low complexity" evidence="1">
    <location>
        <begin position="265"/>
        <end position="278"/>
    </location>
</feature>
<feature type="compositionally biased region" description="Polar residues" evidence="1">
    <location>
        <begin position="165"/>
        <end position="178"/>
    </location>
</feature>
<feature type="region of interest" description="Disordered" evidence="1">
    <location>
        <begin position="130"/>
        <end position="429"/>
    </location>
</feature>
<accession>A0A8H7CRS4</accession>
<keyword evidence="3" id="KW-1185">Reference proteome</keyword>
<dbReference type="AlphaFoldDB" id="A0A8H7CRS4"/>
<evidence type="ECO:0000313" key="2">
    <source>
        <dbReference type="EMBL" id="KAF7345791.1"/>
    </source>
</evidence>
<feature type="compositionally biased region" description="Polar residues" evidence="1">
    <location>
        <begin position="359"/>
        <end position="385"/>
    </location>
</feature>
<dbReference type="Proteomes" id="UP000620124">
    <property type="component" value="Unassembled WGS sequence"/>
</dbReference>
<proteinExistence type="predicted"/>
<comment type="caution">
    <text evidence="2">The sequence shown here is derived from an EMBL/GenBank/DDBJ whole genome shotgun (WGS) entry which is preliminary data.</text>
</comment>
<feature type="compositionally biased region" description="Low complexity" evidence="1">
    <location>
        <begin position="195"/>
        <end position="256"/>
    </location>
</feature>
<gene>
    <name evidence="2" type="ORF">MVEN_01599800</name>
</gene>
<reference evidence="2" key="1">
    <citation type="submission" date="2020-05" db="EMBL/GenBank/DDBJ databases">
        <title>Mycena genomes resolve the evolution of fungal bioluminescence.</title>
        <authorList>
            <person name="Tsai I.J."/>
        </authorList>
    </citation>
    <scope>NUCLEOTIDE SEQUENCE</scope>
    <source>
        <strain evidence="2">CCC161011</strain>
    </source>
</reference>
<protein>
    <submittedName>
        <fullName evidence="2">Uncharacterized protein</fullName>
    </submittedName>
</protein>
<sequence>MSSRRLSLHPSALSDAEYTLFTTSLADLADIDPNDPSVDWERMSVSVREARAWLCGRYASLGAGRVDEILRLFPAPTLGGGAFFALLRLVLHTQAGGAIDRSLAFVQAPVPASSPPPRATLAPHLEPVPPHARAVSRGAAACDADASVGKHERTHGHGPGHGYSASLSATNSPTSSGFFASPPTHPLRRASTQTQRSPPSGAASSSSTALAQQQQLPPRAPSSSSNPFRTAPPALPPRRASTSSSTSAPAHVSASPFTSNANYGAPAPRTAPPTRSAFPPAPPPPLPSGYSQSVEFNANILPPTPSSASASHPSPFAQAQSPFDAPPSRAYPASAGPGAAAFETRRASGPPVHPHRRATSGSSSFDNVYGEETSSPVSPATSTRSAGERRVSSDSASRPPHAHAQFASTRAPPFSSSGGGGGGGGALPLALPKALRRTLAGAGVGRCGAGGAGRGSCAVVVPGRGTVRGMRGG</sequence>
<evidence type="ECO:0000313" key="3">
    <source>
        <dbReference type="Proteomes" id="UP000620124"/>
    </source>
</evidence>
<dbReference type="EMBL" id="JACAZI010000013">
    <property type="protein sequence ID" value="KAF7345791.1"/>
    <property type="molecule type" value="Genomic_DNA"/>
</dbReference>
<name>A0A8H7CRS4_9AGAR</name>
<feature type="compositionally biased region" description="Gly residues" evidence="1">
    <location>
        <begin position="417"/>
        <end position="426"/>
    </location>
</feature>
<dbReference type="OrthoDB" id="2553626at2759"/>
<evidence type="ECO:0000256" key="1">
    <source>
        <dbReference type="SAM" id="MobiDB-lite"/>
    </source>
</evidence>
<organism evidence="2 3">
    <name type="scientific">Mycena venus</name>
    <dbReference type="NCBI Taxonomy" id="2733690"/>
    <lineage>
        <taxon>Eukaryota</taxon>
        <taxon>Fungi</taxon>
        <taxon>Dikarya</taxon>
        <taxon>Basidiomycota</taxon>
        <taxon>Agaricomycotina</taxon>
        <taxon>Agaricomycetes</taxon>
        <taxon>Agaricomycetidae</taxon>
        <taxon>Agaricales</taxon>
        <taxon>Marasmiineae</taxon>
        <taxon>Mycenaceae</taxon>
        <taxon>Mycena</taxon>
    </lineage>
</organism>
<feature type="compositionally biased region" description="Low complexity" evidence="1">
    <location>
        <begin position="306"/>
        <end position="341"/>
    </location>
</feature>